<evidence type="ECO:0000313" key="2">
    <source>
        <dbReference type="Proteomes" id="UP000243459"/>
    </source>
</evidence>
<dbReference type="Proteomes" id="UP000243459">
    <property type="component" value="Chromosome 2"/>
</dbReference>
<sequence>MTSDATGEWSSLVGAARAGSLSSPRLHVIEQVNSLVVVVMPTRAEEEVLAHEKTPSQKEEEQYLEETMAKETRLSIEVERATAIGKEVAEEH</sequence>
<reference evidence="2" key="1">
    <citation type="journal article" date="2017" name="Nat. Commun.">
        <title>The asparagus genome sheds light on the origin and evolution of a young Y chromosome.</title>
        <authorList>
            <person name="Harkess A."/>
            <person name="Zhou J."/>
            <person name="Xu C."/>
            <person name="Bowers J.E."/>
            <person name="Van der Hulst R."/>
            <person name="Ayyampalayam S."/>
            <person name="Mercati F."/>
            <person name="Riccardi P."/>
            <person name="McKain M.R."/>
            <person name="Kakrana A."/>
            <person name="Tang H."/>
            <person name="Ray J."/>
            <person name="Groenendijk J."/>
            <person name="Arikit S."/>
            <person name="Mathioni S.M."/>
            <person name="Nakano M."/>
            <person name="Shan H."/>
            <person name="Telgmann-Rauber A."/>
            <person name="Kanno A."/>
            <person name="Yue Z."/>
            <person name="Chen H."/>
            <person name="Li W."/>
            <person name="Chen Y."/>
            <person name="Xu X."/>
            <person name="Zhang Y."/>
            <person name="Luo S."/>
            <person name="Chen H."/>
            <person name="Gao J."/>
            <person name="Mao Z."/>
            <person name="Pires J.C."/>
            <person name="Luo M."/>
            <person name="Kudrna D."/>
            <person name="Wing R.A."/>
            <person name="Meyers B.C."/>
            <person name="Yi K."/>
            <person name="Kong H."/>
            <person name="Lavrijsen P."/>
            <person name="Sunseri F."/>
            <person name="Falavigna A."/>
            <person name="Ye Y."/>
            <person name="Leebens-Mack J.H."/>
            <person name="Chen G."/>
        </authorList>
    </citation>
    <scope>NUCLEOTIDE SEQUENCE [LARGE SCALE GENOMIC DNA]</scope>
    <source>
        <strain evidence="2">cv. DH0086</strain>
    </source>
</reference>
<dbReference type="Gramene" id="ONK78145">
    <property type="protein sequence ID" value="ONK78145"/>
    <property type="gene ID" value="A4U43_C02F14810"/>
</dbReference>
<evidence type="ECO:0000313" key="1">
    <source>
        <dbReference type="EMBL" id="ONK78145.1"/>
    </source>
</evidence>
<dbReference type="EMBL" id="CM007382">
    <property type="protein sequence ID" value="ONK78145.1"/>
    <property type="molecule type" value="Genomic_DNA"/>
</dbReference>
<proteinExistence type="predicted"/>
<name>A0A5P1FIC3_ASPOF</name>
<accession>A0A5P1FIC3</accession>
<organism evidence="1 2">
    <name type="scientific">Asparagus officinalis</name>
    <name type="common">Garden asparagus</name>
    <dbReference type="NCBI Taxonomy" id="4686"/>
    <lineage>
        <taxon>Eukaryota</taxon>
        <taxon>Viridiplantae</taxon>
        <taxon>Streptophyta</taxon>
        <taxon>Embryophyta</taxon>
        <taxon>Tracheophyta</taxon>
        <taxon>Spermatophyta</taxon>
        <taxon>Magnoliopsida</taxon>
        <taxon>Liliopsida</taxon>
        <taxon>Asparagales</taxon>
        <taxon>Asparagaceae</taxon>
        <taxon>Asparagoideae</taxon>
        <taxon>Asparagus</taxon>
    </lineage>
</organism>
<keyword evidence="2" id="KW-1185">Reference proteome</keyword>
<dbReference type="AlphaFoldDB" id="A0A5P1FIC3"/>
<gene>
    <name evidence="1" type="ORF">A4U43_C02F14810</name>
</gene>
<protein>
    <submittedName>
        <fullName evidence="1">Uncharacterized protein</fullName>
    </submittedName>
</protein>